<feature type="compositionally biased region" description="Basic and acidic residues" evidence="1">
    <location>
        <begin position="141"/>
        <end position="153"/>
    </location>
</feature>
<dbReference type="AlphaFoldDB" id="A0A371GHJ3"/>
<feature type="non-terminal residue" evidence="2">
    <location>
        <position position="1"/>
    </location>
</feature>
<keyword evidence="3" id="KW-1185">Reference proteome</keyword>
<dbReference type="EMBL" id="QJKJ01005510">
    <property type="protein sequence ID" value="RDX90031.1"/>
    <property type="molecule type" value="Genomic_DNA"/>
</dbReference>
<dbReference type="OrthoDB" id="1305902at2759"/>
<protein>
    <submittedName>
        <fullName evidence="2">Uncharacterized protein</fullName>
    </submittedName>
</protein>
<accession>A0A371GHJ3</accession>
<proteinExistence type="predicted"/>
<dbReference type="Proteomes" id="UP000257109">
    <property type="component" value="Unassembled WGS sequence"/>
</dbReference>
<comment type="caution">
    <text evidence="2">The sequence shown here is derived from an EMBL/GenBank/DDBJ whole genome shotgun (WGS) entry which is preliminary data.</text>
</comment>
<feature type="compositionally biased region" description="Basic and acidic residues" evidence="1">
    <location>
        <begin position="289"/>
        <end position="300"/>
    </location>
</feature>
<gene>
    <name evidence="2" type="ORF">CR513_28150</name>
</gene>
<evidence type="ECO:0000313" key="3">
    <source>
        <dbReference type="Proteomes" id="UP000257109"/>
    </source>
</evidence>
<feature type="region of interest" description="Disordered" evidence="1">
    <location>
        <begin position="123"/>
        <end position="160"/>
    </location>
</feature>
<feature type="region of interest" description="Disordered" evidence="1">
    <location>
        <begin position="267"/>
        <end position="300"/>
    </location>
</feature>
<evidence type="ECO:0000313" key="2">
    <source>
        <dbReference type="EMBL" id="RDX90031.1"/>
    </source>
</evidence>
<name>A0A371GHJ3_MUCPR</name>
<reference evidence="2" key="1">
    <citation type="submission" date="2018-05" db="EMBL/GenBank/DDBJ databases">
        <title>Draft genome of Mucuna pruriens seed.</title>
        <authorList>
            <person name="Nnadi N.E."/>
            <person name="Vos R."/>
            <person name="Hasami M.H."/>
            <person name="Devisetty U.K."/>
            <person name="Aguiy J.C."/>
        </authorList>
    </citation>
    <scope>NUCLEOTIDE SEQUENCE [LARGE SCALE GENOMIC DNA]</scope>
    <source>
        <strain evidence="2">JCA_2017</strain>
    </source>
</reference>
<evidence type="ECO:0000256" key="1">
    <source>
        <dbReference type="SAM" id="MobiDB-lite"/>
    </source>
</evidence>
<organism evidence="2 3">
    <name type="scientific">Mucuna pruriens</name>
    <name type="common">Velvet bean</name>
    <name type="synonym">Dolichos pruriens</name>
    <dbReference type="NCBI Taxonomy" id="157652"/>
    <lineage>
        <taxon>Eukaryota</taxon>
        <taxon>Viridiplantae</taxon>
        <taxon>Streptophyta</taxon>
        <taxon>Embryophyta</taxon>
        <taxon>Tracheophyta</taxon>
        <taxon>Spermatophyta</taxon>
        <taxon>Magnoliopsida</taxon>
        <taxon>eudicotyledons</taxon>
        <taxon>Gunneridae</taxon>
        <taxon>Pentapetalae</taxon>
        <taxon>rosids</taxon>
        <taxon>fabids</taxon>
        <taxon>Fabales</taxon>
        <taxon>Fabaceae</taxon>
        <taxon>Papilionoideae</taxon>
        <taxon>50 kb inversion clade</taxon>
        <taxon>NPAAA clade</taxon>
        <taxon>indigoferoid/millettioid clade</taxon>
        <taxon>Phaseoleae</taxon>
        <taxon>Mucuna</taxon>
    </lineage>
</organism>
<sequence length="368" mass="39824">MTSASGCFGRLDMVTSVLVGLESALASCASSESDPDGTVNSTSACVWSSLAEMVSASVSALLFDSSAELTFISFLTRPPLADSISAVKIVATCAIEDFSASATLISASCVHSECSWLQTWSNNSDNSTSKAKPKLRMSRPNQERSDPIEESRPRRSGPGQTSLLAKVALQLPSVSLDRGGTGPGFGKLEAVEGDARYSRRTLVDGNLNVWPLAVHHRGSSKAIVVEGKLSGNSEFLTFSSEPLHAFDPEIERTLHRLRKARHTITSDSSSSSSIWNSENSNFTTDESNSFEHKEAGSMENNDRTLKELATPDMVYQPLCIQCQPLEPAQSYKLKSSLIHLLPKFHGLAGEDPHKQLKEFHVVCSTMRP</sequence>
<feature type="compositionally biased region" description="Low complexity" evidence="1">
    <location>
        <begin position="267"/>
        <end position="281"/>
    </location>
</feature>